<keyword evidence="1" id="KW-0812">Transmembrane</keyword>
<sequence>MSYLSLLYSGVDEEKYSILKKLSLYDFYEELNKELVKELKTSPDLQTKCQYCQAKIASQAENGEKLINLCKQICNIIFNVHDILDKCNDKTGNKACNYMGYWLYYNVMSLTNNQSLVLNFYDPIFMYTTVNKSKFNNCFLKNFNLDKNKFYIKKILYEFNEIYDEIKNKISDEINLNIQSYCKHIKENFRFYNEVKDKCSNTSCEYDTELQAFKNKFNKTDVLEFIYEKCKYQKTSCKQGSNAEDDVPCLRKKGNPFLFLIFGDDPEHIINILLNFSLISAPILALFVILFKFTPLGKSLNKIKQERKKNGHKKKEENIQDYMKNYAAYLDSEMKNRVHLGYHAI</sequence>
<dbReference type="AlphaFoldDB" id="A0A1G4E2A5"/>
<dbReference type="EMBL" id="FLYI01000011">
    <property type="protein sequence ID" value="SCA59635.1"/>
    <property type="molecule type" value="Genomic_DNA"/>
</dbReference>
<dbReference type="VEuPathDB" id="PlasmoDB:PVP01_0006080"/>
<dbReference type="Proteomes" id="UP000305196">
    <property type="component" value="Unassembled WGS sequence"/>
</dbReference>
<dbReference type="InterPro" id="IPR008780">
    <property type="entry name" value="Plasmodium_Vir"/>
</dbReference>
<reference evidence="2 3" key="1">
    <citation type="submission" date="2016-07" db="EMBL/GenBank/DDBJ databases">
        <authorList>
            <consortium name="Pathogen Informatics"/>
        </authorList>
    </citation>
    <scope>NUCLEOTIDE SEQUENCE [LARGE SCALE GENOMIC DNA]</scope>
</reference>
<evidence type="ECO:0000313" key="2">
    <source>
        <dbReference type="EMBL" id="SCA59635.1"/>
    </source>
</evidence>
<accession>A0A1G4E2A5</accession>
<dbReference type="VEuPathDB" id="PlasmoDB:PVX_173270"/>
<keyword evidence="1" id="KW-0472">Membrane</keyword>
<keyword evidence="1" id="KW-1133">Transmembrane helix</keyword>
<protein>
    <submittedName>
        <fullName evidence="2">VIR protein</fullName>
    </submittedName>
</protein>
<feature type="transmembrane region" description="Helical" evidence="1">
    <location>
        <begin position="272"/>
        <end position="294"/>
    </location>
</feature>
<organism evidence="2 3">
    <name type="scientific">Plasmodium vivax</name>
    <name type="common">malaria parasite P. vivax</name>
    <dbReference type="NCBI Taxonomy" id="5855"/>
    <lineage>
        <taxon>Eukaryota</taxon>
        <taxon>Sar</taxon>
        <taxon>Alveolata</taxon>
        <taxon>Apicomplexa</taxon>
        <taxon>Aconoidasida</taxon>
        <taxon>Haemosporida</taxon>
        <taxon>Plasmodiidae</taxon>
        <taxon>Plasmodium</taxon>
        <taxon>Plasmodium (Plasmodium)</taxon>
    </lineage>
</organism>
<gene>
    <name evidence="2" type="ORF">PVC01_000012300</name>
</gene>
<evidence type="ECO:0000313" key="3">
    <source>
        <dbReference type="Proteomes" id="UP000305196"/>
    </source>
</evidence>
<dbReference type="VEuPathDB" id="PlasmoDB:PVPAM_040009900"/>
<name>A0A1G4E2A5_PLAVI</name>
<proteinExistence type="predicted"/>
<dbReference type="VEuPathDB" id="PlasmoDB:PVW1_020006000"/>
<dbReference type="Pfam" id="PF05795">
    <property type="entry name" value="Plasmodium_Vir"/>
    <property type="match status" value="2"/>
</dbReference>
<evidence type="ECO:0000256" key="1">
    <source>
        <dbReference type="SAM" id="Phobius"/>
    </source>
</evidence>